<dbReference type="Proteomes" id="UP000321513">
    <property type="component" value="Unassembled WGS sequence"/>
</dbReference>
<reference evidence="1 2" key="1">
    <citation type="submission" date="2019-07" db="EMBL/GenBank/DDBJ databases">
        <title>Whole genome shotgun sequence of Segetibacter aerophilus NBRC 106135.</title>
        <authorList>
            <person name="Hosoyama A."/>
            <person name="Uohara A."/>
            <person name="Ohji S."/>
            <person name="Ichikawa N."/>
        </authorList>
    </citation>
    <scope>NUCLEOTIDE SEQUENCE [LARGE SCALE GENOMIC DNA]</scope>
    <source>
        <strain evidence="1 2">NBRC 106135</strain>
    </source>
</reference>
<keyword evidence="2" id="KW-1185">Reference proteome</keyword>
<gene>
    <name evidence="1" type="ORF">SAE01_23070</name>
</gene>
<proteinExistence type="predicted"/>
<accession>A0A512BCX5</accession>
<dbReference type="AlphaFoldDB" id="A0A512BCX5"/>
<organism evidence="1 2">
    <name type="scientific">Segetibacter aerophilus</name>
    <dbReference type="NCBI Taxonomy" id="670293"/>
    <lineage>
        <taxon>Bacteria</taxon>
        <taxon>Pseudomonadati</taxon>
        <taxon>Bacteroidota</taxon>
        <taxon>Chitinophagia</taxon>
        <taxon>Chitinophagales</taxon>
        <taxon>Chitinophagaceae</taxon>
        <taxon>Segetibacter</taxon>
    </lineage>
</organism>
<protein>
    <submittedName>
        <fullName evidence="1">Uncharacterized protein</fullName>
    </submittedName>
</protein>
<sequence>MGIVEKMLSNAISVRVVAFYFKSHYCKRIIRILFLALLRKLNLVENKLAFFEEGYIKD</sequence>
<comment type="caution">
    <text evidence="1">The sequence shown here is derived from an EMBL/GenBank/DDBJ whole genome shotgun (WGS) entry which is preliminary data.</text>
</comment>
<name>A0A512BCX5_9BACT</name>
<evidence type="ECO:0000313" key="1">
    <source>
        <dbReference type="EMBL" id="GEO09811.1"/>
    </source>
</evidence>
<evidence type="ECO:0000313" key="2">
    <source>
        <dbReference type="Proteomes" id="UP000321513"/>
    </source>
</evidence>
<dbReference type="EMBL" id="BJYT01000008">
    <property type="protein sequence ID" value="GEO09811.1"/>
    <property type="molecule type" value="Genomic_DNA"/>
</dbReference>